<proteinExistence type="predicted"/>
<dbReference type="CDD" id="cd00038">
    <property type="entry name" value="CAP_ED"/>
    <property type="match status" value="2"/>
</dbReference>
<feature type="domain" description="Cyclic nucleotide-binding" evidence="3">
    <location>
        <begin position="366"/>
        <end position="474"/>
    </location>
</feature>
<dbReference type="EMBL" id="GL833122">
    <property type="protein sequence ID" value="EGB11426.1"/>
    <property type="molecule type" value="Genomic_DNA"/>
</dbReference>
<name>F0XZY7_AURAN</name>
<feature type="region of interest" description="Disordered" evidence="2">
    <location>
        <begin position="1"/>
        <end position="92"/>
    </location>
</feature>
<dbReference type="RefSeq" id="XP_009033795.1">
    <property type="nucleotide sequence ID" value="XM_009035547.1"/>
</dbReference>
<evidence type="ECO:0000256" key="2">
    <source>
        <dbReference type="SAM" id="MobiDB-lite"/>
    </source>
</evidence>
<dbReference type="GeneID" id="20227998"/>
<accession>F0XZY7</accession>
<feature type="compositionally biased region" description="Basic and acidic residues" evidence="2">
    <location>
        <begin position="778"/>
        <end position="812"/>
    </location>
</feature>
<gene>
    <name evidence="4" type="ORF">AURANDRAFT_70939</name>
</gene>
<feature type="region of interest" description="Disordered" evidence="2">
    <location>
        <begin position="632"/>
        <end position="653"/>
    </location>
</feature>
<dbReference type="PANTHER" id="PTHR23011">
    <property type="entry name" value="CYCLIC NUCLEOTIDE-BINDING DOMAIN CONTAINING PROTEIN"/>
    <property type="match status" value="1"/>
</dbReference>
<protein>
    <submittedName>
        <fullName evidence="4">Expressed protein</fullName>
    </submittedName>
</protein>
<evidence type="ECO:0000259" key="3">
    <source>
        <dbReference type="PROSITE" id="PS50042"/>
    </source>
</evidence>
<dbReference type="Pfam" id="PF00027">
    <property type="entry name" value="cNMP_binding"/>
    <property type="match status" value="1"/>
</dbReference>
<organism evidence="5">
    <name type="scientific">Aureococcus anophagefferens</name>
    <name type="common">Harmful bloom alga</name>
    <dbReference type="NCBI Taxonomy" id="44056"/>
    <lineage>
        <taxon>Eukaryota</taxon>
        <taxon>Sar</taxon>
        <taxon>Stramenopiles</taxon>
        <taxon>Ochrophyta</taxon>
        <taxon>Pelagophyceae</taxon>
        <taxon>Pelagomonadales</taxon>
        <taxon>Pelagomonadaceae</taxon>
        <taxon>Aureococcus</taxon>
    </lineage>
</organism>
<feature type="coiled-coil region" evidence="1">
    <location>
        <begin position="600"/>
        <end position="627"/>
    </location>
</feature>
<evidence type="ECO:0000313" key="5">
    <source>
        <dbReference type="Proteomes" id="UP000002729"/>
    </source>
</evidence>
<reference evidence="4 5" key="1">
    <citation type="journal article" date="2011" name="Proc. Natl. Acad. Sci. U.S.A.">
        <title>Niche of harmful alga Aureococcus anophagefferens revealed through ecogenomics.</title>
        <authorList>
            <person name="Gobler C.J."/>
            <person name="Berry D.L."/>
            <person name="Dyhrman S.T."/>
            <person name="Wilhelm S.W."/>
            <person name="Salamov A."/>
            <person name="Lobanov A.V."/>
            <person name="Zhang Y."/>
            <person name="Collier J.L."/>
            <person name="Wurch L.L."/>
            <person name="Kustka A.B."/>
            <person name="Dill B.D."/>
            <person name="Shah M."/>
            <person name="VerBerkmoes N.C."/>
            <person name="Kuo A."/>
            <person name="Terry A."/>
            <person name="Pangilinan J."/>
            <person name="Lindquist E.A."/>
            <person name="Lucas S."/>
            <person name="Paulsen I.T."/>
            <person name="Hattenrath-Lehmann T.K."/>
            <person name="Talmage S.C."/>
            <person name="Walker E.A."/>
            <person name="Koch F."/>
            <person name="Burson A.M."/>
            <person name="Marcoval M.A."/>
            <person name="Tang Y.Z."/>
            <person name="Lecleir G.R."/>
            <person name="Coyne K.J."/>
            <person name="Berg G.M."/>
            <person name="Bertrand E.M."/>
            <person name="Saito M.A."/>
            <person name="Gladyshev V.N."/>
            <person name="Grigoriev I.V."/>
        </authorList>
    </citation>
    <scope>NUCLEOTIDE SEQUENCE [LARGE SCALE GENOMIC DNA]</scope>
    <source>
        <strain evidence="5">CCMP 1984</strain>
    </source>
</reference>
<dbReference type="PANTHER" id="PTHR23011:SF28">
    <property type="entry name" value="CYCLIC NUCLEOTIDE-BINDING DOMAIN CONTAINING PROTEIN"/>
    <property type="match status" value="1"/>
</dbReference>
<dbReference type="KEGG" id="aaf:AURANDRAFT_70939"/>
<feature type="domain" description="Cyclic nucleotide-binding" evidence="3">
    <location>
        <begin position="187"/>
        <end position="302"/>
    </location>
</feature>
<dbReference type="OrthoDB" id="291970at2759"/>
<sequence>MATPSGPRPSVGPAAMPMVPRPSVGPTTTPIKTPRPSVGFSPQPPTSGRSSGRAGTFRRTLARSPAASRSSLASSPGGAPGGDAEADGEPAAAASYAVEGSLDERLGEKLAKLEGFTTMRAVARMTSVMLSRARDARLRLRQRLLDVSSRKKRDTALFALQELLKSSAEDRNVNAIASQLAHLAPSLLEGLPKSSQKRIAAHVRCRTLYRGDLIFEEGDPPTGYFFIAAGSVSIYKRQSAYVDDDVLEEQDEGPEQVWYGSEPARTSALGELIVTLDAGQGFGNFAFSRSGKELRRTASVVSDGDGGFDEAPGALRGDAAASRDDAKKIPPAHFLIIPNKIYVMDISKNADGALQRKITLLESCFLFDSWTIEATYALAREMVIHAYGEEELIFREGDAVSTMLVVCTGELRVHVAYELDELTTLPLDMAVLPPGEIFGLVEAQRRLPVYRASVTATRASEVAMLPLETFRRAVANNARTSAIVQQLAVNRETWETMRMRCASKYREAPPLVLTIAVTASARYLAEPPSLLGKAEARRYDMPFGRIMELRRVSRSSIREAAGHWKQRRVDLARRALERADVTTNGAIDMATKLRNDFGQSARLADVVNELNERRDRVRERLYALDRLDRRLGGGADSRPSTDAPSDDDAAAQTAPRLASLAALRLTARRFSTSKPERGAKASLLAGLFPRGADAQAPHLEVVPSPDRFRVAAALGAALSPGLPQHPDAKLSLVAPPTSCGPLHAAARHLELCLREADADGGEWRHQTARLAEASAGSRRRELPKPRRRDAGRSPKEPWDPTKGALEVHRDDESTSAALGRAAVDVDAMPTVLVCAASARLRHFLAQTFEKLGCVVDAEARGSRARERMRLSTARPYALAVFASRLNAGLGGMRCAEAHRQWEMDHGIAPGHRAHQNLALLPDKEPSDELRARARRARVALLHAAASVRDLADLLVRNSISDVRARQMDFALAMSRKMRPELRPAEAPARSRAQAA</sequence>
<dbReference type="Gene3D" id="2.60.120.10">
    <property type="entry name" value="Jelly Rolls"/>
    <property type="match status" value="2"/>
</dbReference>
<dbReference type="InterPro" id="IPR014710">
    <property type="entry name" value="RmlC-like_jellyroll"/>
</dbReference>
<dbReference type="SUPFAM" id="SSF51206">
    <property type="entry name" value="cAMP-binding domain-like"/>
    <property type="match status" value="2"/>
</dbReference>
<feature type="compositionally biased region" description="Low complexity" evidence="2">
    <location>
        <begin position="62"/>
        <end position="77"/>
    </location>
</feature>
<dbReference type="Proteomes" id="UP000002729">
    <property type="component" value="Unassembled WGS sequence"/>
</dbReference>
<evidence type="ECO:0000313" key="4">
    <source>
        <dbReference type="EMBL" id="EGB11426.1"/>
    </source>
</evidence>
<keyword evidence="1" id="KW-0175">Coiled coil</keyword>
<dbReference type="SMART" id="SM00100">
    <property type="entry name" value="cNMP"/>
    <property type="match status" value="2"/>
</dbReference>
<keyword evidence="5" id="KW-1185">Reference proteome</keyword>
<dbReference type="InterPro" id="IPR000595">
    <property type="entry name" value="cNMP-bd_dom"/>
</dbReference>
<dbReference type="AlphaFoldDB" id="F0XZY7"/>
<dbReference type="PROSITE" id="PS50042">
    <property type="entry name" value="CNMP_BINDING_3"/>
    <property type="match status" value="2"/>
</dbReference>
<evidence type="ECO:0000256" key="1">
    <source>
        <dbReference type="SAM" id="Coils"/>
    </source>
</evidence>
<feature type="region of interest" description="Disordered" evidence="2">
    <location>
        <begin position="770"/>
        <end position="813"/>
    </location>
</feature>
<dbReference type="InParanoid" id="F0XZY7"/>
<dbReference type="InterPro" id="IPR018490">
    <property type="entry name" value="cNMP-bd_dom_sf"/>
</dbReference>